<feature type="compositionally biased region" description="Basic and acidic residues" evidence="1">
    <location>
        <begin position="273"/>
        <end position="292"/>
    </location>
</feature>
<feature type="compositionally biased region" description="Basic and acidic residues" evidence="1">
    <location>
        <begin position="1181"/>
        <end position="1192"/>
    </location>
</feature>
<feature type="compositionally biased region" description="Basic and acidic residues" evidence="1">
    <location>
        <begin position="768"/>
        <end position="792"/>
    </location>
</feature>
<feature type="region of interest" description="Disordered" evidence="1">
    <location>
        <begin position="825"/>
        <end position="878"/>
    </location>
</feature>
<accession>A0A0G4FYQ5</accession>
<sequence length="1969" mass="213836">MATIFLFLFSLLGSLLDRSSASRCCVHQHSKASVEWSSVEVGEKGRRDPEDDRVQRGSGDTGEGCKGGQIAAGCERPSPILPVCVRDKILTRPSIRVSSSGKGGAETETVPRRLTFFLLVEGYSDGGGEHSLTEGAIASLDSIFWHHPESRVVVIVLNAGEGEGTANRERQKNEEKSELEERYSDHGYCLVLVTSIELLLHEGLQSGGAVLNLLREGKVQYALDVVCLDFVLREGGVCMRPLGLFLNRIDVFATARNPLLVRRSSRQASQAERVLKEEEQDEGRGNEKRLPDQKDASDFRLDVLLFECRLEKGRKLRTNSVSSLEKEEEVRVGKPEGKTSPPPSPFSLPPSFGLTDETSRWGLFKRAPSDLPSKLPSRLCASSLPLVLARTHSPLGQRAFELLLRFSDSSLWSLMKERERALREEMVTPLDLAFSIAYKEHISEKKARAEKTKQYMETGSTRGQGDGIAHVQNSGSELQAEGEGEGEGGVEQIVLLPPWTVASHVWQDGLGVDRRRKKKFHGASGLFEARPSFEAADLDSVLSSCVWLPSRLPLPVSPATVPGVVVGQRQEGAAGSARKEREGGGEGQWLRGATPTPTYNSVVGLALRLFSLELGQNEMASNDPDNAERDGKDLSCRTLEDDTKKMQCRRLGGEGLSLRYSSISPALFSSFSLYPRSPSEAVGLPAEAEGSRRAFRFFRAVGAAPVEAEGREWGVVFQIWAPADGPVKVQCQRREGIGGLLSTSAAVSLCEWGLVSVRASSCGWESEGEGRGGETERDGPLEGDEPERSGKGTERLLFSLTGRPSEVNAAVSQLLLDPPRRKGGRSLRFLSLPEDEDAERDPVLGRHTEGNVEGGRKGERKGDERAGGVEKRQQKRTRGIEGVADGAFSSLRFQLLTLTESPQEMHTEEGEGEEKGFCSIEFHPHSTFFPFVPALNVGGTCRLVRQRRGQDRTFDFGAKNATAHGMDDSKSAKKGGESLKTGDCRRDVCECVRCEEGLTGGIGRKAETVVLSSAVYPDLPDSKRPKPYGSLNGGAWRAAETATARAVVVSETYTDTDTSVDTRRGKPGASCAGGGLKGGTVFDLSCFSCSHCLLPSSESMRDSPSASPCACPVWSLPEKKQMNLKVHSFASVSLRVVAVRVEDAVVVASHSGGRCAALERLRLGVRSIDTHVPVLLSCEREKKTEKKEDGGKGKRHSVRSLSKEAGGYEEGEYAGDSPSLSATVDRPFAFPSSRPDGWVSVKRHSEDISMFALGVPYDFGLSRSRNLMLSLVFPAAEDRKEESRNEVISTESANEEGESHLDPSLPVFFHVRFGSRGNARLTTLEGTGQKNASSLPGEWANSLQREMVLLLDDDFLPTHETCLPCLLERFLGGGRGGPALDVLGFPIREDERIFGAYRGSLREVGGLLVLEPYPRMGGGGAVDGTVRYDLVPMAFLGSVRRLAEKNIWMPTPKVSEKEEAGEEGSGETKEKGHQSVPFVLGEHERFFWDANEKGLQAAVWTGFSVGHFRIQVEETGTGGASTKRAEEVFGDTTRQEGQSGLERKGIVVKEVEFDVQAYMERKKRTGSLLNSALPPGVSAVVSLHDPVSPLSNPGDFNELRRKGVAPWLVRQGPTGAVPTWATSRLHGSKLRLVSLVVLSSNSARSRKARACIRGEAGGGGCEGSHRALREIAGQTDGSVDFFLVHSEEDAGAELEREIFAFRDVFIVSGATRKGGEGVGAWGGRALVEALGFCVRALGRQSLWTLVVSDDALVHSEKFLDLLERVEGKSWTVVLPSQGFAGCAGEDRAHAEEGQRGPSGEELKETSSKGDCSFPWHCKGVASPFFAFVSRELIGLISEPPLSDMLRDSFEEGEGGTECPAQGRLGAANAEGKGLHVHLNVSTAFEESQKAVKRDPSDSISKRERTTEKHTSSCGDREGFRRLSMTFRRWLEVLDVSLHTVSSDVVQHADEAQLDQGGPKVSGLERPKRS</sequence>
<feature type="region of interest" description="Disordered" evidence="1">
    <location>
        <begin position="1886"/>
        <end position="1915"/>
    </location>
</feature>
<feature type="compositionally biased region" description="Basic and acidic residues" evidence="1">
    <location>
        <begin position="840"/>
        <end position="872"/>
    </location>
</feature>
<dbReference type="EMBL" id="CDMZ01000739">
    <property type="protein sequence ID" value="CEM20517.1"/>
    <property type="molecule type" value="Genomic_DNA"/>
</dbReference>
<feature type="region of interest" description="Disordered" evidence="1">
    <location>
        <begin position="1948"/>
        <end position="1969"/>
    </location>
</feature>
<feature type="compositionally biased region" description="Basic and acidic residues" evidence="1">
    <location>
        <begin position="324"/>
        <end position="337"/>
    </location>
</feature>
<feature type="region of interest" description="Disordered" evidence="1">
    <location>
        <begin position="569"/>
        <end position="593"/>
    </location>
</feature>
<name>A0A0G4FYQ5_9ALVE</name>
<keyword evidence="2" id="KW-0732">Signal</keyword>
<evidence type="ECO:0000256" key="1">
    <source>
        <dbReference type="SAM" id="MobiDB-lite"/>
    </source>
</evidence>
<feature type="region of interest" description="Disordered" evidence="1">
    <location>
        <begin position="1787"/>
        <end position="1807"/>
    </location>
</feature>
<gene>
    <name evidence="3" type="ORF">Cvel_3926</name>
</gene>
<feature type="signal peptide" evidence="2">
    <location>
        <begin position="1"/>
        <end position="21"/>
    </location>
</feature>
<feature type="region of interest" description="Disordered" evidence="1">
    <location>
        <begin position="763"/>
        <end position="792"/>
    </location>
</feature>
<proteinExistence type="predicted"/>
<feature type="region of interest" description="Disordered" evidence="1">
    <location>
        <begin position="1181"/>
        <end position="1220"/>
    </location>
</feature>
<feature type="region of interest" description="Disordered" evidence="1">
    <location>
        <begin position="321"/>
        <end position="351"/>
    </location>
</feature>
<protein>
    <recommendedName>
        <fullName evidence="4">Glycosyltransferase 2-like domain-containing protein</fullName>
    </recommendedName>
</protein>
<reference evidence="3" key="1">
    <citation type="submission" date="2014-11" db="EMBL/GenBank/DDBJ databases">
        <authorList>
            <person name="Otto D Thomas"/>
            <person name="Naeem Raeece"/>
        </authorList>
    </citation>
    <scope>NUCLEOTIDE SEQUENCE</scope>
</reference>
<evidence type="ECO:0000313" key="3">
    <source>
        <dbReference type="EMBL" id="CEM20517.1"/>
    </source>
</evidence>
<feature type="chain" id="PRO_5005189276" description="Glycosyltransferase 2-like domain-containing protein" evidence="2">
    <location>
        <begin position="22"/>
        <end position="1969"/>
    </location>
</feature>
<evidence type="ECO:0008006" key="4">
    <source>
        <dbReference type="Google" id="ProtNLM"/>
    </source>
</evidence>
<feature type="region of interest" description="Disordered" evidence="1">
    <location>
        <begin position="270"/>
        <end position="292"/>
    </location>
</feature>
<evidence type="ECO:0000256" key="2">
    <source>
        <dbReference type="SAM" id="SignalP"/>
    </source>
</evidence>
<feature type="region of interest" description="Disordered" evidence="1">
    <location>
        <begin position="40"/>
        <end position="69"/>
    </location>
</feature>
<dbReference type="VEuPathDB" id="CryptoDB:Cvel_3926"/>
<feature type="compositionally biased region" description="Basic and acidic residues" evidence="1">
    <location>
        <begin position="965"/>
        <end position="982"/>
    </location>
</feature>
<organism evidence="3">
    <name type="scientific">Chromera velia CCMP2878</name>
    <dbReference type="NCBI Taxonomy" id="1169474"/>
    <lineage>
        <taxon>Eukaryota</taxon>
        <taxon>Sar</taxon>
        <taxon>Alveolata</taxon>
        <taxon>Colpodellida</taxon>
        <taxon>Chromeraceae</taxon>
        <taxon>Chromera</taxon>
    </lineage>
</organism>
<feature type="compositionally biased region" description="Basic and acidic residues" evidence="1">
    <location>
        <begin position="41"/>
        <end position="55"/>
    </location>
</feature>
<feature type="region of interest" description="Disordered" evidence="1">
    <location>
        <begin position="962"/>
        <end position="982"/>
    </location>
</feature>
<feature type="region of interest" description="Disordered" evidence="1">
    <location>
        <begin position="1452"/>
        <end position="1474"/>
    </location>
</feature>